<feature type="region of interest" description="Disordered" evidence="1">
    <location>
        <begin position="13"/>
        <end position="43"/>
    </location>
</feature>
<dbReference type="EMBL" id="JAAMPC010000015">
    <property type="protein sequence ID" value="KAG2259248.1"/>
    <property type="molecule type" value="Genomic_DNA"/>
</dbReference>
<evidence type="ECO:0000313" key="2">
    <source>
        <dbReference type="EMBL" id="KAG2259248.1"/>
    </source>
</evidence>
<comment type="caution">
    <text evidence="2">The sequence shown here is derived from an EMBL/GenBank/DDBJ whole genome shotgun (WGS) entry which is preliminary data.</text>
</comment>
<name>A0A8X7PZB5_BRACI</name>
<sequence length="55" mass="6172">MALPKPEVLVKTINANGSSKRDSEDDSDEDDRYKESDDDEDEIGSLMAELNQINK</sequence>
<proteinExistence type="predicted"/>
<organism evidence="2 3">
    <name type="scientific">Brassica carinata</name>
    <name type="common">Ethiopian mustard</name>
    <name type="synonym">Abyssinian cabbage</name>
    <dbReference type="NCBI Taxonomy" id="52824"/>
    <lineage>
        <taxon>Eukaryota</taxon>
        <taxon>Viridiplantae</taxon>
        <taxon>Streptophyta</taxon>
        <taxon>Embryophyta</taxon>
        <taxon>Tracheophyta</taxon>
        <taxon>Spermatophyta</taxon>
        <taxon>Magnoliopsida</taxon>
        <taxon>eudicotyledons</taxon>
        <taxon>Gunneridae</taxon>
        <taxon>Pentapetalae</taxon>
        <taxon>rosids</taxon>
        <taxon>malvids</taxon>
        <taxon>Brassicales</taxon>
        <taxon>Brassicaceae</taxon>
        <taxon>Brassiceae</taxon>
        <taxon>Brassica</taxon>
    </lineage>
</organism>
<keyword evidence="3" id="KW-1185">Reference proteome</keyword>
<dbReference type="AlphaFoldDB" id="A0A8X7PZB5"/>
<accession>A0A8X7PZB5</accession>
<protein>
    <submittedName>
        <fullName evidence="2">Uncharacterized protein</fullName>
    </submittedName>
</protein>
<dbReference type="Proteomes" id="UP000886595">
    <property type="component" value="Unassembled WGS sequence"/>
</dbReference>
<feature type="compositionally biased region" description="Acidic residues" evidence="1">
    <location>
        <begin position="24"/>
        <end position="43"/>
    </location>
</feature>
<evidence type="ECO:0000256" key="1">
    <source>
        <dbReference type="SAM" id="MobiDB-lite"/>
    </source>
</evidence>
<gene>
    <name evidence="2" type="ORF">Bca52824_078542</name>
</gene>
<evidence type="ECO:0000313" key="3">
    <source>
        <dbReference type="Proteomes" id="UP000886595"/>
    </source>
</evidence>
<reference evidence="2 3" key="1">
    <citation type="submission" date="2020-02" db="EMBL/GenBank/DDBJ databases">
        <authorList>
            <person name="Ma Q."/>
            <person name="Huang Y."/>
            <person name="Song X."/>
            <person name="Pei D."/>
        </authorList>
    </citation>
    <scope>NUCLEOTIDE SEQUENCE [LARGE SCALE GENOMIC DNA]</scope>
    <source>
        <strain evidence="2">Sxm20200214</strain>
        <tissue evidence="2">Leaf</tissue>
    </source>
</reference>